<evidence type="ECO:0000313" key="3">
    <source>
        <dbReference type="Proteomes" id="UP001497516"/>
    </source>
</evidence>
<evidence type="ECO:0000313" key="2">
    <source>
        <dbReference type="EMBL" id="CAL1370340.1"/>
    </source>
</evidence>
<feature type="region of interest" description="Disordered" evidence="1">
    <location>
        <begin position="50"/>
        <end position="92"/>
    </location>
</feature>
<keyword evidence="3" id="KW-1185">Reference proteome</keyword>
<dbReference type="AlphaFoldDB" id="A0AAV2D8Y5"/>
<evidence type="ECO:0000256" key="1">
    <source>
        <dbReference type="SAM" id="MobiDB-lite"/>
    </source>
</evidence>
<sequence>MFVIRVLWNLKRRMAKPRFQGLEYYEPSVAHIIHDWEEVGKIRQQRGEQMAQMQEQQLAYQQKQIGMETGAGESGRRSDDGEDEVGHEGEHL</sequence>
<feature type="compositionally biased region" description="Basic and acidic residues" evidence="1">
    <location>
        <begin position="74"/>
        <end position="92"/>
    </location>
</feature>
<proteinExistence type="predicted"/>
<reference evidence="2 3" key="1">
    <citation type="submission" date="2024-04" db="EMBL/GenBank/DDBJ databases">
        <authorList>
            <person name="Fracassetti M."/>
        </authorList>
    </citation>
    <scope>NUCLEOTIDE SEQUENCE [LARGE SCALE GENOMIC DNA]</scope>
</reference>
<feature type="compositionally biased region" description="Low complexity" evidence="1">
    <location>
        <begin position="50"/>
        <end position="64"/>
    </location>
</feature>
<gene>
    <name evidence="2" type="ORF">LTRI10_LOCUS12471</name>
</gene>
<organism evidence="2 3">
    <name type="scientific">Linum trigynum</name>
    <dbReference type="NCBI Taxonomy" id="586398"/>
    <lineage>
        <taxon>Eukaryota</taxon>
        <taxon>Viridiplantae</taxon>
        <taxon>Streptophyta</taxon>
        <taxon>Embryophyta</taxon>
        <taxon>Tracheophyta</taxon>
        <taxon>Spermatophyta</taxon>
        <taxon>Magnoliopsida</taxon>
        <taxon>eudicotyledons</taxon>
        <taxon>Gunneridae</taxon>
        <taxon>Pentapetalae</taxon>
        <taxon>rosids</taxon>
        <taxon>fabids</taxon>
        <taxon>Malpighiales</taxon>
        <taxon>Linaceae</taxon>
        <taxon>Linum</taxon>
    </lineage>
</organism>
<dbReference type="Proteomes" id="UP001497516">
    <property type="component" value="Chromosome 2"/>
</dbReference>
<dbReference type="EMBL" id="OZ034815">
    <property type="protein sequence ID" value="CAL1370340.1"/>
    <property type="molecule type" value="Genomic_DNA"/>
</dbReference>
<name>A0AAV2D8Y5_9ROSI</name>
<protein>
    <submittedName>
        <fullName evidence="2">Uncharacterized protein</fullName>
    </submittedName>
</protein>
<accession>A0AAV2D8Y5</accession>